<organism evidence="1">
    <name type="scientific">marine sediment metagenome</name>
    <dbReference type="NCBI Taxonomy" id="412755"/>
    <lineage>
        <taxon>unclassified sequences</taxon>
        <taxon>metagenomes</taxon>
        <taxon>ecological metagenomes</taxon>
    </lineage>
</organism>
<evidence type="ECO:0000313" key="1">
    <source>
        <dbReference type="EMBL" id="KKK63916.1"/>
    </source>
</evidence>
<name>A0A0F8ZVD2_9ZZZZ</name>
<comment type="caution">
    <text evidence="1">The sequence shown here is derived from an EMBL/GenBank/DDBJ whole genome shotgun (WGS) entry which is preliminary data.</text>
</comment>
<accession>A0A0F8ZVD2</accession>
<dbReference type="EMBL" id="LAZR01061270">
    <property type="protein sequence ID" value="KKK63916.1"/>
    <property type="molecule type" value="Genomic_DNA"/>
</dbReference>
<protein>
    <submittedName>
        <fullName evidence="1">Uncharacterized protein</fullName>
    </submittedName>
</protein>
<proteinExistence type="predicted"/>
<sequence>GKGKDDTKPDHNNFTNVKYDWTKHKNTEGIDPWTYS</sequence>
<dbReference type="AlphaFoldDB" id="A0A0F8ZVD2"/>
<feature type="non-terminal residue" evidence="1">
    <location>
        <position position="1"/>
    </location>
</feature>
<reference evidence="1" key="1">
    <citation type="journal article" date="2015" name="Nature">
        <title>Complex archaea that bridge the gap between prokaryotes and eukaryotes.</title>
        <authorList>
            <person name="Spang A."/>
            <person name="Saw J.H."/>
            <person name="Jorgensen S.L."/>
            <person name="Zaremba-Niedzwiedzka K."/>
            <person name="Martijn J."/>
            <person name="Lind A.E."/>
            <person name="van Eijk R."/>
            <person name="Schleper C."/>
            <person name="Guy L."/>
            <person name="Ettema T.J."/>
        </authorList>
    </citation>
    <scope>NUCLEOTIDE SEQUENCE</scope>
</reference>
<gene>
    <name evidence="1" type="ORF">LCGC14_2989450</name>
</gene>